<dbReference type="Gene3D" id="3.90.1570.10">
    <property type="entry name" value="tt1808, chain A"/>
    <property type="match status" value="1"/>
</dbReference>
<dbReference type="InterPro" id="IPR011335">
    <property type="entry name" value="Restrct_endonuc-II-like"/>
</dbReference>
<dbReference type="RefSeq" id="WP_052546830.1">
    <property type="nucleotide sequence ID" value="NZ_JMCC02000009.1"/>
</dbReference>
<dbReference type="EMBL" id="JMCC02000009">
    <property type="protein sequence ID" value="KIG18782.1"/>
    <property type="molecule type" value="Genomic_DNA"/>
</dbReference>
<evidence type="ECO:0000313" key="2">
    <source>
        <dbReference type="EMBL" id="KIG18782.1"/>
    </source>
</evidence>
<sequence length="193" mass="21821">MPKPAEQSSRFSYADVLRWPEDERWELHEGVAVAMSPAPSTIHQRVVGELYRQIANFLIDRPCEVFVAPFDVRLGPIDSQPDQINTVVQPDLAVICDHTGLDERGFQGGPDWVIEVLSPSTAARDQITKLRFYEAHAVKHYWLVHPIERVVTVYSRSDPNVRFGRPQISETKGQLASGMFDALSIDWERLPAG</sequence>
<dbReference type="InterPro" id="IPR012296">
    <property type="entry name" value="Nuclease_put_TT1808"/>
</dbReference>
<dbReference type="PANTHER" id="PTHR36558:SF1">
    <property type="entry name" value="RESTRICTION ENDONUCLEASE DOMAIN-CONTAINING PROTEIN-RELATED"/>
    <property type="match status" value="1"/>
</dbReference>
<name>A0A0C2DGI3_9BACT</name>
<dbReference type="AlphaFoldDB" id="A0A0C2DGI3"/>
<dbReference type="InterPro" id="IPR008538">
    <property type="entry name" value="Uma2"/>
</dbReference>
<protein>
    <recommendedName>
        <fullName evidence="1">Putative restriction endonuclease domain-containing protein</fullName>
    </recommendedName>
</protein>
<dbReference type="SUPFAM" id="SSF52980">
    <property type="entry name" value="Restriction endonuclease-like"/>
    <property type="match status" value="1"/>
</dbReference>
<gene>
    <name evidence="2" type="ORF">DB30_07797</name>
</gene>
<dbReference type="Pfam" id="PF05685">
    <property type="entry name" value="Uma2"/>
    <property type="match status" value="1"/>
</dbReference>
<dbReference type="CDD" id="cd06260">
    <property type="entry name" value="DUF820-like"/>
    <property type="match status" value="1"/>
</dbReference>
<accession>A0A0C2DGI3</accession>
<evidence type="ECO:0000259" key="1">
    <source>
        <dbReference type="Pfam" id="PF05685"/>
    </source>
</evidence>
<comment type="caution">
    <text evidence="2">The sequence shown here is derived from an EMBL/GenBank/DDBJ whole genome shotgun (WGS) entry which is preliminary data.</text>
</comment>
<evidence type="ECO:0000313" key="3">
    <source>
        <dbReference type="Proteomes" id="UP000031599"/>
    </source>
</evidence>
<feature type="domain" description="Putative restriction endonuclease" evidence="1">
    <location>
        <begin position="15"/>
        <end position="159"/>
    </location>
</feature>
<dbReference type="PANTHER" id="PTHR36558">
    <property type="entry name" value="GLR1098 PROTEIN"/>
    <property type="match status" value="1"/>
</dbReference>
<proteinExistence type="predicted"/>
<dbReference type="Proteomes" id="UP000031599">
    <property type="component" value="Unassembled WGS sequence"/>
</dbReference>
<reference evidence="2 3" key="1">
    <citation type="submission" date="2014-12" db="EMBL/GenBank/DDBJ databases">
        <title>Genome assembly of Enhygromyxa salina DSM 15201.</title>
        <authorList>
            <person name="Sharma G."/>
            <person name="Subramanian S."/>
        </authorList>
    </citation>
    <scope>NUCLEOTIDE SEQUENCE [LARGE SCALE GENOMIC DNA]</scope>
    <source>
        <strain evidence="2 3">DSM 15201</strain>
    </source>
</reference>
<organism evidence="2 3">
    <name type="scientific">Enhygromyxa salina</name>
    <dbReference type="NCBI Taxonomy" id="215803"/>
    <lineage>
        <taxon>Bacteria</taxon>
        <taxon>Pseudomonadati</taxon>
        <taxon>Myxococcota</taxon>
        <taxon>Polyangia</taxon>
        <taxon>Nannocystales</taxon>
        <taxon>Nannocystaceae</taxon>
        <taxon>Enhygromyxa</taxon>
    </lineage>
</organism>